<keyword evidence="3" id="KW-1185">Reference proteome</keyword>
<dbReference type="Proteomes" id="UP000823405">
    <property type="component" value="Unassembled WGS sequence"/>
</dbReference>
<dbReference type="OrthoDB" id="10595748at2759"/>
<organism evidence="2 3">
    <name type="scientific">Linnemannia gamsii</name>
    <dbReference type="NCBI Taxonomy" id="64522"/>
    <lineage>
        <taxon>Eukaryota</taxon>
        <taxon>Fungi</taxon>
        <taxon>Fungi incertae sedis</taxon>
        <taxon>Mucoromycota</taxon>
        <taxon>Mortierellomycotina</taxon>
        <taxon>Mortierellomycetes</taxon>
        <taxon>Mortierellales</taxon>
        <taxon>Mortierellaceae</taxon>
        <taxon>Linnemannia</taxon>
    </lineage>
</organism>
<feature type="region of interest" description="Disordered" evidence="1">
    <location>
        <begin position="53"/>
        <end position="98"/>
    </location>
</feature>
<proteinExistence type="predicted"/>
<evidence type="ECO:0000313" key="3">
    <source>
        <dbReference type="Proteomes" id="UP000823405"/>
    </source>
</evidence>
<feature type="non-terminal residue" evidence="2">
    <location>
        <position position="1"/>
    </location>
</feature>
<name>A0A9P6UF05_9FUNG</name>
<dbReference type="EMBL" id="JAAAIN010003539">
    <property type="protein sequence ID" value="KAG0285238.1"/>
    <property type="molecule type" value="Genomic_DNA"/>
</dbReference>
<reference evidence="2" key="1">
    <citation type="journal article" date="2020" name="Fungal Divers.">
        <title>Resolving the Mortierellaceae phylogeny through synthesis of multi-gene phylogenetics and phylogenomics.</title>
        <authorList>
            <person name="Vandepol N."/>
            <person name="Liber J."/>
            <person name="Desiro A."/>
            <person name="Na H."/>
            <person name="Kennedy M."/>
            <person name="Barry K."/>
            <person name="Grigoriev I.V."/>
            <person name="Miller A.N."/>
            <person name="O'Donnell K."/>
            <person name="Stajich J.E."/>
            <person name="Bonito G."/>
        </authorList>
    </citation>
    <scope>NUCLEOTIDE SEQUENCE</scope>
    <source>
        <strain evidence="2">NVP60</strain>
    </source>
</reference>
<comment type="caution">
    <text evidence="2">The sequence shown here is derived from an EMBL/GenBank/DDBJ whole genome shotgun (WGS) entry which is preliminary data.</text>
</comment>
<sequence>TLPAWSPTTTYTPTYAPTYDHTFTSSPTIPPRPATIISQVMPEDLIQPAYQQPHFKQGQVITPQSSNPQYDPAADRTRSFPIARGPQATEEQDSTTTDQELLEQINSLQAQWIRRQAKNQS</sequence>
<dbReference type="AlphaFoldDB" id="A0A9P6UF05"/>
<protein>
    <submittedName>
        <fullName evidence="2">Uncharacterized protein</fullName>
    </submittedName>
</protein>
<evidence type="ECO:0000313" key="2">
    <source>
        <dbReference type="EMBL" id="KAG0285238.1"/>
    </source>
</evidence>
<accession>A0A9P6UF05</accession>
<feature type="compositionally biased region" description="Polar residues" evidence="1">
    <location>
        <begin position="59"/>
        <end position="69"/>
    </location>
</feature>
<gene>
    <name evidence="2" type="ORF">BGZ97_007881</name>
</gene>
<evidence type="ECO:0000256" key="1">
    <source>
        <dbReference type="SAM" id="MobiDB-lite"/>
    </source>
</evidence>